<evidence type="ECO:0000313" key="4">
    <source>
        <dbReference type="Proteomes" id="UP000307440"/>
    </source>
</evidence>
<feature type="compositionally biased region" description="Basic residues" evidence="2">
    <location>
        <begin position="1035"/>
        <end position="1046"/>
    </location>
</feature>
<protein>
    <submittedName>
        <fullName evidence="3">ARM repeat-containing protein</fullName>
    </submittedName>
</protein>
<dbReference type="InterPro" id="IPR011989">
    <property type="entry name" value="ARM-like"/>
</dbReference>
<evidence type="ECO:0000256" key="1">
    <source>
        <dbReference type="SAM" id="Coils"/>
    </source>
</evidence>
<dbReference type="Gene3D" id="1.25.10.10">
    <property type="entry name" value="Leucine-rich Repeat Variant"/>
    <property type="match status" value="3"/>
</dbReference>
<organism evidence="3 4">
    <name type="scientific">Coprinopsis marcescibilis</name>
    <name type="common">Agaric fungus</name>
    <name type="synonym">Psathyrella marcescibilis</name>
    <dbReference type="NCBI Taxonomy" id="230819"/>
    <lineage>
        <taxon>Eukaryota</taxon>
        <taxon>Fungi</taxon>
        <taxon>Dikarya</taxon>
        <taxon>Basidiomycota</taxon>
        <taxon>Agaricomycotina</taxon>
        <taxon>Agaricomycetes</taxon>
        <taxon>Agaricomycetidae</taxon>
        <taxon>Agaricales</taxon>
        <taxon>Agaricineae</taxon>
        <taxon>Psathyrellaceae</taxon>
        <taxon>Coprinopsis</taxon>
    </lineage>
</organism>
<dbReference type="SUPFAM" id="SSF48371">
    <property type="entry name" value="ARM repeat"/>
    <property type="match status" value="2"/>
</dbReference>
<gene>
    <name evidence="3" type="ORF">FA15DRAFT_706412</name>
</gene>
<feature type="compositionally biased region" description="Acidic residues" evidence="2">
    <location>
        <begin position="14"/>
        <end position="31"/>
    </location>
</feature>
<sequence length="1350" mass="148007">MSDSDSSPPSSVVDDNDELDAAVDEDEDEAPEALVPIEASEIPEILKGIDSEDQEVFDTSQQKLGQLLDNQQDLFIKHILPEIPRFLKDAAEAKVQNRRDGLIDIVSQVASIEEGREAIKANLTLFLSGLFTSKAIEPPKDGDLDLWLRLNPAAANRYRIISALESILREDESFEPKLVEAFSEQLFNIPDDFDDADWSKYTEAAEIFQFILASYEEGCRNVAIKASVYEFIINLTASPDPKARVAAITSLAAILERKDDLREAIVETLGDDSEQFADPNAFHVMTILPILNFLKDKDKTVTSAAVQFLQNDGSEETKVAFFVDDDAPRALVLLLKNKDPNTIGDSIDWVLGNFVEEQPDIIAEGFRKAFEGEDVEFEDKLAILPTLSAVFDKVKQAARKGGLAEFLLKALDNAEHRLATLKSTAAMLNDDDILAYHVIQAQGIPQFLDLFENGSTIEEQTVAASILSALPKARAPTDGDEDNLTPYRDETAAALTTDTNLPRIHSALQHADPKIASAAFNLLASILDIGPYIFPDEDDPAPLKDRIITPELVELAVGKLQAPDGLGEAALALLCEICRYYKRGLELAQKTFEGYIPKADASFFVALDGTWSTKHQGRKHWRVATAAVNAGGIQRVVELLETQQFTTIESRRAIVEAFRVLLCAEDVDNNDVARHSEKFAALLAELLADGTYDSLNLVRMLVRLLSVNDVPEALGLWSEALGTEETVKHLLGFLGTELVVYPEPDAEKLGEEEHTKAVEGHALKTTKAEERFTNTISNAAEILTELLPILSSHKQLIVPALLVRANNSDDRRTLSLLEKLGEESASDETSLEPLVKAAKELLALPSPPSTDKLETWFGYGLAKTFYLAGVVPFLLEKCNVPASVPVQEGEEEEVQESNSDLVADIIGKLSYLARKLLDEADRRELQAAFYAHGRAVEVAVEVLKDIEERKWAAEAMVGYVFQLSKGYPEAIAVLEKADVFTTVLKLVDDDEVDASAAQLLGILAGLDPAAVTEMLKKLVEQLKPPAGGQPSTGGAKKKKKKKGKYRPRIGKEGVLSRLAFVSTGSDVGTKAVVDAGGVALAVEVLNEADPDSLWAISLKCLNTLLAREDPSGVEDLLVPILPRVVEIFGGDDKPESAFEQLFVFIRAFIRRFNVQHLLDAKLDATLVTEFSVAPSSFPAMALIIDTVAELAASGDAGRNAVVGRFKERIADEQTWESEHNWGTTHALRRLLVEGDAAAKTALDTGALDYAIKLLKSSDRQFVVKGAALATSLVLAPNLDVLPLVQEKGVPKLVEDGKAEVTAFLETPLDDAEPEDEKERREQASTWAEHYNSFVKILNGERLEYEQYYWL</sequence>
<accession>A0A5C3KPB3</accession>
<reference evidence="3 4" key="1">
    <citation type="journal article" date="2019" name="Nat. Ecol. Evol.">
        <title>Megaphylogeny resolves global patterns of mushroom evolution.</title>
        <authorList>
            <person name="Varga T."/>
            <person name="Krizsan K."/>
            <person name="Foldi C."/>
            <person name="Dima B."/>
            <person name="Sanchez-Garcia M."/>
            <person name="Sanchez-Ramirez S."/>
            <person name="Szollosi G.J."/>
            <person name="Szarkandi J.G."/>
            <person name="Papp V."/>
            <person name="Albert L."/>
            <person name="Andreopoulos W."/>
            <person name="Angelini C."/>
            <person name="Antonin V."/>
            <person name="Barry K.W."/>
            <person name="Bougher N.L."/>
            <person name="Buchanan P."/>
            <person name="Buyck B."/>
            <person name="Bense V."/>
            <person name="Catcheside P."/>
            <person name="Chovatia M."/>
            <person name="Cooper J."/>
            <person name="Damon W."/>
            <person name="Desjardin D."/>
            <person name="Finy P."/>
            <person name="Geml J."/>
            <person name="Haridas S."/>
            <person name="Hughes K."/>
            <person name="Justo A."/>
            <person name="Karasinski D."/>
            <person name="Kautmanova I."/>
            <person name="Kiss B."/>
            <person name="Kocsube S."/>
            <person name="Kotiranta H."/>
            <person name="LaButti K.M."/>
            <person name="Lechner B.E."/>
            <person name="Liimatainen K."/>
            <person name="Lipzen A."/>
            <person name="Lukacs Z."/>
            <person name="Mihaltcheva S."/>
            <person name="Morgado L.N."/>
            <person name="Niskanen T."/>
            <person name="Noordeloos M.E."/>
            <person name="Ohm R.A."/>
            <person name="Ortiz-Santana B."/>
            <person name="Ovrebo C."/>
            <person name="Racz N."/>
            <person name="Riley R."/>
            <person name="Savchenko A."/>
            <person name="Shiryaev A."/>
            <person name="Soop K."/>
            <person name="Spirin V."/>
            <person name="Szebenyi C."/>
            <person name="Tomsovsky M."/>
            <person name="Tulloss R.E."/>
            <person name="Uehling J."/>
            <person name="Grigoriev I.V."/>
            <person name="Vagvolgyi C."/>
            <person name="Papp T."/>
            <person name="Martin F.M."/>
            <person name="Miettinen O."/>
            <person name="Hibbett D.S."/>
            <person name="Nagy L.G."/>
        </authorList>
    </citation>
    <scope>NUCLEOTIDE SEQUENCE [LARGE SCALE GENOMIC DNA]</scope>
    <source>
        <strain evidence="3 4">CBS 121175</strain>
    </source>
</reference>
<proteinExistence type="predicted"/>
<feature type="region of interest" description="Disordered" evidence="2">
    <location>
        <begin position="1"/>
        <end position="37"/>
    </location>
</feature>
<dbReference type="EMBL" id="ML210242">
    <property type="protein sequence ID" value="TFK22381.1"/>
    <property type="molecule type" value="Genomic_DNA"/>
</dbReference>
<name>A0A5C3KPB3_COPMA</name>
<dbReference type="InterPro" id="IPR016024">
    <property type="entry name" value="ARM-type_fold"/>
</dbReference>
<evidence type="ECO:0000256" key="2">
    <source>
        <dbReference type="SAM" id="MobiDB-lite"/>
    </source>
</evidence>
<evidence type="ECO:0000313" key="3">
    <source>
        <dbReference type="EMBL" id="TFK22381.1"/>
    </source>
</evidence>
<feature type="region of interest" description="Disordered" evidence="2">
    <location>
        <begin position="1022"/>
        <end position="1046"/>
    </location>
</feature>
<keyword evidence="1" id="KW-0175">Coiled coil</keyword>
<dbReference type="Proteomes" id="UP000307440">
    <property type="component" value="Unassembled WGS sequence"/>
</dbReference>
<feature type="coiled-coil region" evidence="1">
    <location>
        <begin position="404"/>
        <end position="431"/>
    </location>
</feature>
<feature type="compositionally biased region" description="Low complexity" evidence="2">
    <location>
        <begin position="1"/>
        <end position="13"/>
    </location>
</feature>
<dbReference type="OrthoDB" id="2960366at2759"/>
<keyword evidence="4" id="KW-1185">Reference proteome</keyword>